<accession>A0AAN8TTK8</accession>
<proteinExistence type="predicted"/>
<dbReference type="AlphaFoldDB" id="A0AAN8TTK8"/>
<sequence>MIKRDNDMIDSLNKKWVDRLYDDAPMREEVEYVLIRFWKLQPSLAWKVAREKKTILLSGFFNLPELPSSLRLRLSKQLPQIQYPEVPLVEPQSPQLNLYFFTTRTGLTE</sequence>
<protein>
    <submittedName>
        <fullName evidence="1">Uncharacterized protein</fullName>
    </submittedName>
</protein>
<evidence type="ECO:0000313" key="2">
    <source>
        <dbReference type="Proteomes" id="UP001371456"/>
    </source>
</evidence>
<comment type="caution">
    <text evidence="1">The sequence shown here is derived from an EMBL/GenBank/DDBJ whole genome shotgun (WGS) entry which is preliminary data.</text>
</comment>
<evidence type="ECO:0000313" key="1">
    <source>
        <dbReference type="EMBL" id="KAK6794388.1"/>
    </source>
</evidence>
<gene>
    <name evidence="1" type="ORF">RDI58_007841</name>
</gene>
<dbReference type="Proteomes" id="UP001371456">
    <property type="component" value="Unassembled WGS sequence"/>
</dbReference>
<name>A0AAN8TTK8_SOLBU</name>
<reference evidence="1 2" key="1">
    <citation type="submission" date="2024-02" db="EMBL/GenBank/DDBJ databases">
        <title>de novo genome assembly of Solanum bulbocastanum strain 11H21.</title>
        <authorList>
            <person name="Hosaka A.J."/>
        </authorList>
    </citation>
    <scope>NUCLEOTIDE SEQUENCE [LARGE SCALE GENOMIC DNA]</scope>
    <source>
        <tissue evidence="1">Young leaves</tissue>
    </source>
</reference>
<organism evidence="1 2">
    <name type="scientific">Solanum bulbocastanum</name>
    <name type="common">Wild potato</name>
    <dbReference type="NCBI Taxonomy" id="147425"/>
    <lineage>
        <taxon>Eukaryota</taxon>
        <taxon>Viridiplantae</taxon>
        <taxon>Streptophyta</taxon>
        <taxon>Embryophyta</taxon>
        <taxon>Tracheophyta</taxon>
        <taxon>Spermatophyta</taxon>
        <taxon>Magnoliopsida</taxon>
        <taxon>eudicotyledons</taxon>
        <taxon>Gunneridae</taxon>
        <taxon>Pentapetalae</taxon>
        <taxon>asterids</taxon>
        <taxon>lamiids</taxon>
        <taxon>Solanales</taxon>
        <taxon>Solanaceae</taxon>
        <taxon>Solanoideae</taxon>
        <taxon>Solaneae</taxon>
        <taxon>Solanum</taxon>
    </lineage>
</organism>
<keyword evidence="2" id="KW-1185">Reference proteome</keyword>
<dbReference type="EMBL" id="JBANQN010000003">
    <property type="protein sequence ID" value="KAK6794388.1"/>
    <property type="molecule type" value="Genomic_DNA"/>
</dbReference>